<proteinExistence type="predicted"/>
<dbReference type="EMBL" id="FNKB01000001">
    <property type="protein sequence ID" value="SDQ31217.1"/>
    <property type="molecule type" value="Genomic_DNA"/>
</dbReference>
<name>A0A1H0ZUU9_9MICO</name>
<protein>
    <recommendedName>
        <fullName evidence="4">Fe-S oxidoreductase</fullName>
    </recommendedName>
</protein>
<reference evidence="2 3" key="1">
    <citation type="submission" date="2016-10" db="EMBL/GenBank/DDBJ databases">
        <authorList>
            <person name="de Groot N.N."/>
        </authorList>
    </citation>
    <scope>NUCLEOTIDE SEQUENCE [LARGE SCALE GENOMIC DNA]</scope>
    <source>
        <strain evidence="2 3">DSM 22788</strain>
    </source>
</reference>
<dbReference type="Proteomes" id="UP000182690">
    <property type="component" value="Unassembled WGS sequence"/>
</dbReference>
<evidence type="ECO:0000256" key="1">
    <source>
        <dbReference type="SAM" id="MobiDB-lite"/>
    </source>
</evidence>
<organism evidence="2 3">
    <name type="scientific">Leucobacter chromiiresistens</name>
    <dbReference type="NCBI Taxonomy" id="1079994"/>
    <lineage>
        <taxon>Bacteria</taxon>
        <taxon>Bacillati</taxon>
        <taxon>Actinomycetota</taxon>
        <taxon>Actinomycetes</taxon>
        <taxon>Micrococcales</taxon>
        <taxon>Microbacteriaceae</taxon>
        <taxon>Leucobacter</taxon>
    </lineage>
</organism>
<dbReference type="AlphaFoldDB" id="A0A1H0ZUU9"/>
<evidence type="ECO:0000313" key="2">
    <source>
        <dbReference type="EMBL" id="SDQ31217.1"/>
    </source>
</evidence>
<accession>A0A1H0ZUU9</accession>
<evidence type="ECO:0000313" key="3">
    <source>
        <dbReference type="Proteomes" id="UP000182690"/>
    </source>
</evidence>
<dbReference type="RefSeq" id="WP_010157185.1">
    <property type="nucleotide sequence ID" value="NZ_FNKB01000001.1"/>
</dbReference>
<feature type="compositionally biased region" description="Acidic residues" evidence="1">
    <location>
        <begin position="100"/>
        <end position="114"/>
    </location>
</feature>
<feature type="region of interest" description="Disordered" evidence="1">
    <location>
        <begin position="67"/>
        <end position="114"/>
    </location>
</feature>
<dbReference type="STRING" id="1079994.SAMN04488565_2082"/>
<gene>
    <name evidence="2" type="ORF">SAMN04488565_2082</name>
</gene>
<sequence length="114" mass="11913">MQLGARWRAGDPPHRGVPEALHGTIAEQEAQHPTAGAWTLTWLEGRPVCELDNVAFVTLDVVGRVRTGPLREGDGAASAPSAPHDRAAAPAAGGPAGVDGDSDDNDDDDDDWLK</sequence>
<feature type="compositionally biased region" description="Low complexity" evidence="1">
    <location>
        <begin position="76"/>
        <end position="93"/>
    </location>
</feature>
<evidence type="ECO:0008006" key="4">
    <source>
        <dbReference type="Google" id="ProtNLM"/>
    </source>
</evidence>